<dbReference type="InterPro" id="IPR016032">
    <property type="entry name" value="Sig_transdc_resp-reg_C-effctor"/>
</dbReference>
<dbReference type="Gene3D" id="3.40.50.300">
    <property type="entry name" value="P-loop containing nucleotide triphosphate hydrolases"/>
    <property type="match status" value="1"/>
</dbReference>
<dbReference type="EMBL" id="JBHSDK010000010">
    <property type="protein sequence ID" value="MFC4334847.1"/>
    <property type="molecule type" value="Genomic_DNA"/>
</dbReference>
<dbReference type="InterPro" id="IPR027417">
    <property type="entry name" value="P-loop_NTPase"/>
</dbReference>
<comment type="caution">
    <text evidence="5">The sequence shown here is derived from an EMBL/GenBank/DDBJ whole genome shotgun (WGS) entry which is preliminary data.</text>
</comment>
<reference evidence="6" key="1">
    <citation type="journal article" date="2019" name="Int. J. Syst. Evol. Microbiol.">
        <title>The Global Catalogue of Microorganisms (GCM) 10K type strain sequencing project: providing services to taxonomists for standard genome sequencing and annotation.</title>
        <authorList>
            <consortium name="The Broad Institute Genomics Platform"/>
            <consortium name="The Broad Institute Genome Sequencing Center for Infectious Disease"/>
            <person name="Wu L."/>
            <person name="Ma J."/>
        </authorList>
    </citation>
    <scope>NUCLEOTIDE SEQUENCE [LARGE SCALE GENOMIC DNA]</scope>
    <source>
        <strain evidence="6">IBRC-M 10908</strain>
    </source>
</reference>
<gene>
    <name evidence="5" type="ORF">ACFPET_06515</name>
</gene>
<keyword evidence="2" id="KW-0804">Transcription</keyword>
<keyword evidence="1" id="KW-0805">Transcription regulation</keyword>
<accession>A0ABV8TWI9</accession>
<evidence type="ECO:0000256" key="2">
    <source>
        <dbReference type="ARBA" id="ARBA00023163"/>
    </source>
</evidence>
<sequence length="951" mass="105370">MSSSNGPNKSPKLYASLFGPVRFELDGRPLLLPGRQLPKLMSLLALNPERPLSLELVIDLVWPDRVPKNAIRMAQNLVSRLRSILVAADGSDVIVEQRTVTLVGIDSDVARFESLVCEARAEGANGDFNTVCSRYDAALNLVAGTPLEGVDDVLPADAARLRRMIDQARTALLESLLNVGDHGRAIEVADEILSADPLSQSATKNMMIAHYQRGEIQKACDAYLQLKERLRVQLGLDPNTELLELYPKILRGELTTGARPATSSTEPPSAIPRQLPTAPANFLGRRDIELKLEKLLSQRGSDGHPVVIAVNGVGGIGKSALAVHTAYQAAREFPDGQLYVNLHAATPDTEPLTPKHVLQRFLRAFGKQPDDGQDTDEAAAQFRSVTADKKLLIVLDDAGNAEQVQPLLPSGGECAVIITSRRPLTSISEAVTIPLDTLDESCAVDLLTTGTEHLIPEARRDALSELSGYCGGLPLALCILAARLKAGPPEELHHLLDSMRDESERLDEFTDDKRSLTAGLRVSVRDLETTVEGREAVRLFTALGTHWGPDISIEAAAASIDTTVARSRRLMRMLTESRLVNVTGPGRYQMHDLVRLYAGQLAKGLTPTEYRDVVGRTRTFYLQSVRHVLDLHSRSTSDRLNFLDEDPGCRRVSLNSPEEAYDWIDREFPNILELGRQSLEPDSEDKEFLALLSLLSARPMIERGAMRTAVLHLMNLAKSAMDGLPLPYDILILTDLSGEQIHLKLLDEAKSNAETAYQAADRFDFHKLTSHLAITKARITWLSGRPYQALNELDQAYPFALNREIWVDVAWINTYKSRILGRLGRWDEALEATGMAVAVIADKTSIPNHRRTLATFQNSLSDRLIRVNKFREAYSLLTELIAYFIEIEDTRSRVYASTLWNMGEACYGQGRADEARRYWDESATIARSIELINDAELEEVLTNPRPHIPER</sequence>
<dbReference type="InterPro" id="IPR002182">
    <property type="entry name" value="NB-ARC"/>
</dbReference>
<dbReference type="PANTHER" id="PTHR35807:SF1">
    <property type="entry name" value="TRANSCRIPTIONAL REGULATOR REDD"/>
    <property type="match status" value="1"/>
</dbReference>
<proteinExistence type="predicted"/>
<evidence type="ECO:0000313" key="5">
    <source>
        <dbReference type="EMBL" id="MFC4334847.1"/>
    </source>
</evidence>
<evidence type="ECO:0000256" key="3">
    <source>
        <dbReference type="SAM" id="MobiDB-lite"/>
    </source>
</evidence>
<dbReference type="InterPro" id="IPR036388">
    <property type="entry name" value="WH-like_DNA-bd_sf"/>
</dbReference>
<dbReference type="SMART" id="SM01043">
    <property type="entry name" value="BTAD"/>
    <property type="match status" value="1"/>
</dbReference>
<protein>
    <submittedName>
        <fullName evidence="5">BTAD domain-containing putative transcriptional regulator</fullName>
    </submittedName>
</protein>
<dbReference type="Gene3D" id="1.10.10.10">
    <property type="entry name" value="Winged helix-like DNA-binding domain superfamily/Winged helix DNA-binding domain"/>
    <property type="match status" value="1"/>
</dbReference>
<evidence type="ECO:0000256" key="1">
    <source>
        <dbReference type="ARBA" id="ARBA00023015"/>
    </source>
</evidence>
<keyword evidence="6" id="KW-1185">Reference proteome</keyword>
<name>A0ABV8TWI9_9ACTN</name>
<evidence type="ECO:0000259" key="4">
    <source>
        <dbReference type="SMART" id="SM01043"/>
    </source>
</evidence>
<dbReference type="Gene3D" id="1.25.40.10">
    <property type="entry name" value="Tetratricopeptide repeat domain"/>
    <property type="match status" value="2"/>
</dbReference>
<dbReference type="InterPro" id="IPR011990">
    <property type="entry name" value="TPR-like_helical_dom_sf"/>
</dbReference>
<dbReference type="Pfam" id="PF00931">
    <property type="entry name" value="NB-ARC"/>
    <property type="match status" value="1"/>
</dbReference>
<dbReference type="PRINTS" id="PR00364">
    <property type="entry name" value="DISEASERSIST"/>
</dbReference>
<feature type="region of interest" description="Disordered" evidence="3">
    <location>
        <begin position="256"/>
        <end position="277"/>
    </location>
</feature>
<dbReference type="Pfam" id="PF03704">
    <property type="entry name" value="BTAD"/>
    <property type="match status" value="1"/>
</dbReference>
<dbReference type="SUPFAM" id="SSF46894">
    <property type="entry name" value="C-terminal effector domain of the bipartite response regulators"/>
    <property type="match status" value="1"/>
</dbReference>
<dbReference type="InterPro" id="IPR051677">
    <property type="entry name" value="AfsR-DnrI-RedD_regulator"/>
</dbReference>
<dbReference type="Proteomes" id="UP001595823">
    <property type="component" value="Unassembled WGS sequence"/>
</dbReference>
<organism evidence="5 6">
    <name type="scientific">Salininema proteolyticum</name>
    <dbReference type="NCBI Taxonomy" id="1607685"/>
    <lineage>
        <taxon>Bacteria</taxon>
        <taxon>Bacillati</taxon>
        <taxon>Actinomycetota</taxon>
        <taxon>Actinomycetes</taxon>
        <taxon>Glycomycetales</taxon>
        <taxon>Glycomycetaceae</taxon>
        <taxon>Salininema</taxon>
    </lineage>
</organism>
<dbReference type="InterPro" id="IPR005158">
    <property type="entry name" value="BTAD"/>
</dbReference>
<dbReference type="PANTHER" id="PTHR35807">
    <property type="entry name" value="TRANSCRIPTIONAL REGULATOR REDD-RELATED"/>
    <property type="match status" value="1"/>
</dbReference>
<dbReference type="SUPFAM" id="SSF52540">
    <property type="entry name" value="P-loop containing nucleoside triphosphate hydrolases"/>
    <property type="match status" value="1"/>
</dbReference>
<evidence type="ECO:0000313" key="6">
    <source>
        <dbReference type="Proteomes" id="UP001595823"/>
    </source>
</evidence>
<feature type="domain" description="Bacterial transcriptional activator" evidence="4">
    <location>
        <begin position="107"/>
        <end position="250"/>
    </location>
</feature>
<dbReference type="SUPFAM" id="SSF48452">
    <property type="entry name" value="TPR-like"/>
    <property type="match status" value="3"/>
</dbReference>
<dbReference type="RefSeq" id="WP_380618945.1">
    <property type="nucleotide sequence ID" value="NZ_JBHSDK010000010.1"/>
</dbReference>